<organism evidence="1 2">
    <name type="scientific">Veillonella rodentium</name>
    <dbReference type="NCBI Taxonomy" id="248315"/>
    <lineage>
        <taxon>Bacteria</taxon>
        <taxon>Bacillati</taxon>
        <taxon>Bacillota</taxon>
        <taxon>Negativicutes</taxon>
        <taxon>Veillonellales</taxon>
        <taxon>Veillonellaceae</taxon>
        <taxon>Veillonella</taxon>
    </lineage>
</organism>
<protein>
    <recommendedName>
        <fullName evidence="3">HTH cro/C1-type domain-containing protein</fullName>
    </recommendedName>
</protein>
<dbReference type="Proteomes" id="UP000214973">
    <property type="component" value="Chromosome 1"/>
</dbReference>
<evidence type="ECO:0000313" key="1">
    <source>
        <dbReference type="EMBL" id="SNV67903.1"/>
    </source>
</evidence>
<dbReference type="EMBL" id="LT906470">
    <property type="protein sequence ID" value="SNV67903.1"/>
    <property type="molecule type" value="Genomic_DNA"/>
</dbReference>
<name>A0A239ZAA4_9FIRM</name>
<dbReference type="KEGG" id="vrm:44547418_01146"/>
<gene>
    <name evidence="1" type="ORF">SAMEA44547418_01146</name>
</gene>
<dbReference type="AlphaFoldDB" id="A0A239ZAA4"/>
<evidence type="ECO:0000313" key="2">
    <source>
        <dbReference type="Proteomes" id="UP000214973"/>
    </source>
</evidence>
<reference evidence="1 2" key="1">
    <citation type="submission" date="2017-06" db="EMBL/GenBank/DDBJ databases">
        <authorList>
            <consortium name="Pathogen Informatics"/>
        </authorList>
    </citation>
    <scope>NUCLEOTIDE SEQUENCE [LARGE SCALE GENOMIC DNA]</scope>
    <source>
        <strain evidence="1 2">NCTC12018</strain>
    </source>
</reference>
<accession>A0A239ZAA4</accession>
<keyword evidence="2" id="KW-1185">Reference proteome</keyword>
<proteinExistence type="predicted"/>
<sequence length="64" mass="7446">MNILKQMIDNKGYKLSHVASELNLTREGLYKKLRGDTEFKASEIAKLVELLKLSSKETREIFFK</sequence>
<evidence type="ECO:0008006" key="3">
    <source>
        <dbReference type="Google" id="ProtNLM"/>
    </source>
</evidence>
<dbReference type="RefSeq" id="WP_095066091.1">
    <property type="nucleotide sequence ID" value="NZ_LT906470.1"/>
</dbReference>